<dbReference type="GO" id="GO:0051087">
    <property type="term" value="F:protein-folding chaperone binding"/>
    <property type="evidence" value="ECO:0007669"/>
    <property type="project" value="TreeGrafter"/>
</dbReference>
<protein>
    <submittedName>
        <fullName evidence="10">Import inner membrane translocase subunit TIM44, mitochondrial</fullName>
    </submittedName>
</protein>
<dbReference type="InterPro" id="IPR039544">
    <property type="entry name" value="Tim44-like"/>
</dbReference>
<name>D7G7Z7_ECTSI</name>
<dbReference type="SUPFAM" id="SSF54427">
    <property type="entry name" value="NTF2-like"/>
    <property type="match status" value="1"/>
</dbReference>
<dbReference type="GO" id="GO:0005743">
    <property type="term" value="C:mitochondrial inner membrane"/>
    <property type="evidence" value="ECO:0007669"/>
    <property type="project" value="UniProtKB-SubCell"/>
</dbReference>
<dbReference type="AlphaFoldDB" id="D7G7Z7"/>
<sequence>MLRLGRHGSTLKACSLRQPAAAYARATRPSSIWRRDPIVPSGPHDNIVRGITTNTFTNTTTNTEQQRSVALSRWIQADRRRGPHVGPAPAASVTQLQQWRGLASGSSGKGKGGEEEGGMFDRLKKTFTEEIDKNPSLKESLSKLKDAEQKLRENPSVKENLAKLKEAEKKFRENPSVQENLSKLKDAEKKWREDAKSKQGEFAEQAEKAREKAQQGGGAFQEKFQELKQTLEEKLGKVGGESGDGKDGGEGKDGAENEFVRASKEKFSGAQKALDENSLFSKLRVKTQAFREAVAGASSELFPSEGQKAESAVVKKLKQPKKEKKKKKKKKDGKEKAPVEGEDDEEEEEEEEEKGGMGSLMIVKTAGEAWERLQERLKESPIIQDLLGASRVVASGSLGQGAKSAKDTVKDKVEDVQEAWETSQHPLVYKLSSAWDSLTAESDEGIGVRELRRLDPSFSVEDWKRDIQELFLPEFMSAFLRGDVKLLKQWTGEACYNKLASEAKQRKADGMVLDPHVLDIRQGEVLAIKADAGKANPTIALQFMCQQINCVRNKKGEILEGAEDDIRATYYILAFQREFNDDEAELRWRVVDMMVVGAFPWY</sequence>
<dbReference type="InterPro" id="IPR032710">
    <property type="entry name" value="NTF2-like_dom_sf"/>
</dbReference>
<dbReference type="PANTHER" id="PTHR10721">
    <property type="entry name" value="MITOCHONDRIAL IMPORT INNER MEMBRANE TRANSLOCASE SUBUNIT TIM44"/>
    <property type="match status" value="1"/>
</dbReference>
<feature type="coiled-coil region" evidence="7">
    <location>
        <begin position="134"/>
        <end position="167"/>
    </location>
</feature>
<keyword evidence="5" id="KW-0496">Mitochondrion</keyword>
<keyword evidence="7" id="KW-0175">Coiled coil</keyword>
<dbReference type="GO" id="GO:0030150">
    <property type="term" value="P:protein import into mitochondrial matrix"/>
    <property type="evidence" value="ECO:0007669"/>
    <property type="project" value="TreeGrafter"/>
</dbReference>
<evidence type="ECO:0000256" key="1">
    <source>
        <dbReference type="ARBA" id="ARBA00004273"/>
    </source>
</evidence>
<keyword evidence="3" id="KW-0999">Mitochondrion inner membrane</keyword>
<evidence type="ECO:0000256" key="3">
    <source>
        <dbReference type="ARBA" id="ARBA00022792"/>
    </source>
</evidence>
<keyword evidence="6" id="KW-0472">Membrane</keyword>
<evidence type="ECO:0000256" key="2">
    <source>
        <dbReference type="ARBA" id="ARBA00009597"/>
    </source>
</evidence>
<evidence type="ECO:0000313" key="10">
    <source>
        <dbReference type="EMBL" id="CBJ27872.1"/>
    </source>
</evidence>
<feature type="region of interest" description="Disordered" evidence="8">
    <location>
        <begin position="296"/>
        <end position="361"/>
    </location>
</feature>
<dbReference type="STRING" id="2880.D7G7Z7"/>
<organism evidence="10 11">
    <name type="scientific">Ectocarpus siliculosus</name>
    <name type="common">Brown alga</name>
    <name type="synonym">Conferva siliculosa</name>
    <dbReference type="NCBI Taxonomy" id="2880"/>
    <lineage>
        <taxon>Eukaryota</taxon>
        <taxon>Sar</taxon>
        <taxon>Stramenopiles</taxon>
        <taxon>Ochrophyta</taxon>
        <taxon>PX clade</taxon>
        <taxon>Phaeophyceae</taxon>
        <taxon>Ectocarpales</taxon>
        <taxon>Ectocarpaceae</taxon>
        <taxon>Ectocarpus</taxon>
    </lineage>
</organism>
<evidence type="ECO:0000256" key="4">
    <source>
        <dbReference type="ARBA" id="ARBA00022946"/>
    </source>
</evidence>
<proteinExistence type="inferred from homology"/>
<comment type="subcellular location">
    <subcellularLocation>
        <location evidence="1">Mitochondrion inner membrane</location>
    </subcellularLocation>
</comment>
<comment type="similarity">
    <text evidence="2">Belongs to the Tim44 family.</text>
</comment>
<feature type="region of interest" description="Disordered" evidence="8">
    <location>
        <begin position="167"/>
        <end position="273"/>
    </location>
</feature>
<evidence type="ECO:0000256" key="5">
    <source>
        <dbReference type="ARBA" id="ARBA00023128"/>
    </source>
</evidence>
<reference evidence="10 11" key="1">
    <citation type="journal article" date="2010" name="Nature">
        <title>The Ectocarpus genome and the independent evolution of multicellularity in brown algae.</title>
        <authorList>
            <person name="Cock J.M."/>
            <person name="Sterck L."/>
            <person name="Rouze P."/>
            <person name="Scornet D."/>
            <person name="Allen A.E."/>
            <person name="Amoutzias G."/>
            <person name="Anthouard V."/>
            <person name="Artiguenave F."/>
            <person name="Aury J.M."/>
            <person name="Badger J.H."/>
            <person name="Beszteri B."/>
            <person name="Billiau K."/>
            <person name="Bonnet E."/>
            <person name="Bothwell J.H."/>
            <person name="Bowler C."/>
            <person name="Boyen C."/>
            <person name="Brownlee C."/>
            <person name="Carrano C.J."/>
            <person name="Charrier B."/>
            <person name="Cho G.Y."/>
            <person name="Coelho S.M."/>
            <person name="Collen J."/>
            <person name="Corre E."/>
            <person name="Da Silva C."/>
            <person name="Delage L."/>
            <person name="Delaroque N."/>
            <person name="Dittami S.M."/>
            <person name="Doulbeau S."/>
            <person name="Elias M."/>
            <person name="Farnham G."/>
            <person name="Gachon C.M."/>
            <person name="Gschloessl B."/>
            <person name="Heesch S."/>
            <person name="Jabbari K."/>
            <person name="Jubin C."/>
            <person name="Kawai H."/>
            <person name="Kimura K."/>
            <person name="Kloareg B."/>
            <person name="Kupper F.C."/>
            <person name="Lang D."/>
            <person name="Le Bail A."/>
            <person name="Leblanc C."/>
            <person name="Lerouge P."/>
            <person name="Lohr M."/>
            <person name="Lopez P.J."/>
            <person name="Martens C."/>
            <person name="Maumus F."/>
            <person name="Michel G."/>
            <person name="Miranda-Saavedra D."/>
            <person name="Morales J."/>
            <person name="Moreau H."/>
            <person name="Motomura T."/>
            <person name="Nagasato C."/>
            <person name="Napoli C.A."/>
            <person name="Nelson D.R."/>
            <person name="Nyvall-Collen P."/>
            <person name="Peters A.F."/>
            <person name="Pommier C."/>
            <person name="Potin P."/>
            <person name="Poulain J."/>
            <person name="Quesneville H."/>
            <person name="Read B."/>
            <person name="Rensing S.A."/>
            <person name="Ritter A."/>
            <person name="Rousvoal S."/>
            <person name="Samanta M."/>
            <person name="Samson G."/>
            <person name="Schroeder D.C."/>
            <person name="Segurens B."/>
            <person name="Strittmatter M."/>
            <person name="Tonon T."/>
            <person name="Tregear J.W."/>
            <person name="Valentin K."/>
            <person name="von Dassow P."/>
            <person name="Yamagishi T."/>
            <person name="Van de Peer Y."/>
            <person name="Wincker P."/>
        </authorList>
    </citation>
    <scope>NUCLEOTIDE SEQUENCE [LARGE SCALE GENOMIC DNA]</scope>
    <source>
        <strain evidence="11">Ec32 / CCAP1310/4</strain>
    </source>
</reference>
<feature type="compositionally biased region" description="Basic and acidic residues" evidence="8">
    <location>
        <begin position="243"/>
        <end position="267"/>
    </location>
</feature>
<keyword evidence="11" id="KW-1185">Reference proteome</keyword>
<dbReference type="InParanoid" id="D7G7Z7"/>
<evidence type="ECO:0000256" key="6">
    <source>
        <dbReference type="ARBA" id="ARBA00023136"/>
    </source>
</evidence>
<evidence type="ECO:0000256" key="7">
    <source>
        <dbReference type="SAM" id="Coils"/>
    </source>
</evidence>
<dbReference type="EMBL" id="FN649096">
    <property type="protein sequence ID" value="CBJ27872.1"/>
    <property type="molecule type" value="Genomic_DNA"/>
</dbReference>
<dbReference type="EMBL" id="FN649741">
    <property type="protein sequence ID" value="CBJ27872.1"/>
    <property type="molecule type" value="Genomic_DNA"/>
</dbReference>
<dbReference type="eggNOG" id="KOG2580">
    <property type="taxonomic scope" value="Eukaryota"/>
</dbReference>
<dbReference type="Gene3D" id="3.10.450.240">
    <property type="match status" value="1"/>
</dbReference>
<dbReference type="InterPro" id="IPR007379">
    <property type="entry name" value="Tim44-like_dom"/>
</dbReference>
<dbReference type="SMART" id="SM00978">
    <property type="entry name" value="Tim44"/>
    <property type="match status" value="1"/>
</dbReference>
<feature type="compositionally biased region" description="Basic and acidic residues" evidence="8">
    <location>
        <begin position="223"/>
        <end position="236"/>
    </location>
</feature>
<gene>
    <name evidence="10" type="primary">TIM44</name>
    <name evidence="10" type="ORF">Esi_0086_0051</name>
</gene>
<dbReference type="Pfam" id="PF04280">
    <property type="entry name" value="Tim44"/>
    <property type="match status" value="1"/>
</dbReference>
<dbReference type="Proteomes" id="UP000002630">
    <property type="component" value="Linkage Group LG16"/>
</dbReference>
<feature type="compositionally biased region" description="Basic residues" evidence="8">
    <location>
        <begin position="315"/>
        <end position="331"/>
    </location>
</feature>
<keyword evidence="4" id="KW-0809">Transit peptide</keyword>
<feature type="compositionally biased region" description="Acidic residues" evidence="8">
    <location>
        <begin position="340"/>
        <end position="353"/>
    </location>
</feature>
<feature type="domain" description="Tim44-like" evidence="9">
    <location>
        <begin position="445"/>
        <end position="595"/>
    </location>
</feature>
<dbReference type="OrthoDB" id="10265990at2759"/>
<accession>D7G7Z7</accession>
<evidence type="ECO:0000259" key="9">
    <source>
        <dbReference type="SMART" id="SM00978"/>
    </source>
</evidence>
<dbReference type="PANTHER" id="PTHR10721:SF1">
    <property type="entry name" value="MITOCHONDRIAL IMPORT INNER MEMBRANE TRANSLOCASE SUBUNIT TIM44"/>
    <property type="match status" value="1"/>
</dbReference>
<evidence type="ECO:0000313" key="11">
    <source>
        <dbReference type="Proteomes" id="UP000002630"/>
    </source>
</evidence>
<feature type="compositionally biased region" description="Basic and acidic residues" evidence="8">
    <location>
        <begin position="182"/>
        <end position="213"/>
    </location>
</feature>
<evidence type="ECO:0000256" key="8">
    <source>
        <dbReference type="SAM" id="MobiDB-lite"/>
    </source>
</evidence>